<dbReference type="Proteomes" id="UP000321954">
    <property type="component" value="Chromosome"/>
</dbReference>
<accession>A0A5B8YE21</accession>
<dbReference type="Gene3D" id="3.30.70.100">
    <property type="match status" value="1"/>
</dbReference>
<dbReference type="GO" id="GO:0009882">
    <property type="term" value="F:blue light photoreceptor activity"/>
    <property type="evidence" value="ECO:0007669"/>
    <property type="project" value="InterPro"/>
</dbReference>
<dbReference type="SMART" id="SM01034">
    <property type="entry name" value="BLUF"/>
    <property type="match status" value="1"/>
</dbReference>
<dbReference type="Pfam" id="PF04940">
    <property type="entry name" value="BLUF"/>
    <property type="match status" value="1"/>
</dbReference>
<dbReference type="InterPro" id="IPR036046">
    <property type="entry name" value="Acylphosphatase-like_dom_sf"/>
</dbReference>
<evidence type="ECO:0000259" key="1">
    <source>
        <dbReference type="PROSITE" id="PS50925"/>
    </source>
</evidence>
<evidence type="ECO:0000313" key="3">
    <source>
        <dbReference type="Proteomes" id="UP000321954"/>
    </source>
</evidence>
<dbReference type="GO" id="GO:0071949">
    <property type="term" value="F:FAD binding"/>
    <property type="evidence" value="ECO:0007669"/>
    <property type="project" value="InterPro"/>
</dbReference>
<protein>
    <submittedName>
        <fullName evidence="2">BLUF domain-containing protein</fullName>
    </submittedName>
</protein>
<reference evidence="2 3" key="1">
    <citation type="submission" date="2019-08" db="EMBL/GenBank/DDBJ databases">
        <title>Antarcticibacterium arcticum sp. nov., a bacterium isolated from marine sediment of the Canadian Beaufort Sea.</title>
        <authorList>
            <person name="Lee Y.M."/>
            <person name="Baek K."/>
            <person name="Lee D.-H."/>
            <person name="Shin S.C."/>
            <person name="Jin Y.K."/>
            <person name="Park Y."/>
        </authorList>
    </citation>
    <scope>NUCLEOTIDE SEQUENCE [LARGE SCALE GENOMIC DNA]</scope>
    <source>
        <strain evidence="2 3">PAMC 28998</strain>
    </source>
</reference>
<dbReference type="OrthoDB" id="1122028at2"/>
<dbReference type="PROSITE" id="PS50925">
    <property type="entry name" value="BLUF"/>
    <property type="match status" value="1"/>
</dbReference>
<sequence>MRYAICYVSTAKADLEKPEVENLLDYTSNFNNSHDIRGVLLYSEGNFFQILEGDKKFVLELFDQIQKDNRHHNIIQVLGKDLKQGAFDGFKAEIVTSRNKYDYELVKEYMEQVEGLDPQTQQTVKRILEVFIDTR</sequence>
<dbReference type="AlphaFoldDB" id="A0A5B8YE21"/>
<feature type="domain" description="BLUF" evidence="1">
    <location>
        <begin position="2"/>
        <end position="93"/>
    </location>
</feature>
<evidence type="ECO:0000313" key="2">
    <source>
        <dbReference type="EMBL" id="QED36212.1"/>
    </source>
</evidence>
<gene>
    <name evidence="2" type="ORF">FK178_00025</name>
</gene>
<dbReference type="EMBL" id="CP042476">
    <property type="protein sequence ID" value="QED36212.1"/>
    <property type="molecule type" value="Genomic_DNA"/>
</dbReference>
<dbReference type="SUPFAM" id="SSF54975">
    <property type="entry name" value="Acylphosphatase/BLUF domain-like"/>
    <property type="match status" value="1"/>
</dbReference>
<dbReference type="InterPro" id="IPR007024">
    <property type="entry name" value="BLUF_domain"/>
</dbReference>
<dbReference type="KEGG" id="anp:FK178_00025"/>
<dbReference type="RefSeq" id="WP_146829805.1">
    <property type="nucleotide sequence ID" value="NZ_CP042476.1"/>
</dbReference>
<proteinExistence type="predicted"/>
<name>A0A5B8YE21_9FLAO</name>
<keyword evidence="3" id="KW-1185">Reference proteome</keyword>
<organism evidence="2 3">
    <name type="scientific">Antarcticibacterium arcticum</name>
    <dbReference type="NCBI Taxonomy" id="2585771"/>
    <lineage>
        <taxon>Bacteria</taxon>
        <taxon>Pseudomonadati</taxon>
        <taxon>Bacteroidota</taxon>
        <taxon>Flavobacteriia</taxon>
        <taxon>Flavobacteriales</taxon>
        <taxon>Flavobacteriaceae</taxon>
        <taxon>Antarcticibacterium</taxon>
    </lineage>
</organism>